<name>A0ABQ5IPL6_9ASTR</name>
<keyword evidence="3" id="KW-1185">Reference proteome</keyword>
<evidence type="ECO:0000313" key="1">
    <source>
        <dbReference type="EMBL" id="GJS51056.1"/>
    </source>
</evidence>
<dbReference type="EMBL" id="BQNB010008559">
    <property type="protein sequence ID" value="GJS51056.1"/>
    <property type="molecule type" value="Genomic_DNA"/>
</dbReference>
<organism evidence="2 3">
    <name type="scientific">Tanacetum coccineum</name>
    <dbReference type="NCBI Taxonomy" id="301880"/>
    <lineage>
        <taxon>Eukaryota</taxon>
        <taxon>Viridiplantae</taxon>
        <taxon>Streptophyta</taxon>
        <taxon>Embryophyta</taxon>
        <taxon>Tracheophyta</taxon>
        <taxon>Spermatophyta</taxon>
        <taxon>Magnoliopsida</taxon>
        <taxon>eudicotyledons</taxon>
        <taxon>Gunneridae</taxon>
        <taxon>Pentapetalae</taxon>
        <taxon>asterids</taxon>
        <taxon>campanulids</taxon>
        <taxon>Asterales</taxon>
        <taxon>Asteraceae</taxon>
        <taxon>Asteroideae</taxon>
        <taxon>Anthemideae</taxon>
        <taxon>Anthemidinae</taxon>
        <taxon>Tanacetum</taxon>
    </lineage>
</organism>
<reference evidence="2" key="2">
    <citation type="submission" date="2022-01" db="EMBL/GenBank/DDBJ databases">
        <authorList>
            <person name="Yamashiro T."/>
            <person name="Shiraishi A."/>
            <person name="Satake H."/>
            <person name="Nakayama K."/>
        </authorList>
    </citation>
    <scope>NUCLEOTIDE SEQUENCE</scope>
</reference>
<comment type="caution">
    <text evidence="2">The sequence shown here is derived from an EMBL/GenBank/DDBJ whole genome shotgun (WGS) entry which is preliminary data.</text>
</comment>
<evidence type="ECO:0000313" key="3">
    <source>
        <dbReference type="Proteomes" id="UP001151760"/>
    </source>
</evidence>
<evidence type="ECO:0000313" key="2">
    <source>
        <dbReference type="EMBL" id="GJU02152.1"/>
    </source>
</evidence>
<proteinExistence type="predicted"/>
<protein>
    <submittedName>
        <fullName evidence="2">Uncharacterized protein</fullName>
    </submittedName>
</protein>
<accession>A0ABQ5IPL6</accession>
<gene>
    <name evidence="1" type="ORF">Tco_0624418</name>
    <name evidence="2" type="ORF">Tco_1112490</name>
</gene>
<dbReference type="Proteomes" id="UP001151760">
    <property type="component" value="Unassembled WGS sequence"/>
</dbReference>
<reference evidence="2" key="1">
    <citation type="journal article" date="2022" name="Int. J. Mol. Sci.">
        <title>Draft Genome of Tanacetum Coccineum: Genomic Comparison of Closely Related Tanacetum-Family Plants.</title>
        <authorList>
            <person name="Yamashiro T."/>
            <person name="Shiraishi A."/>
            <person name="Nakayama K."/>
            <person name="Satake H."/>
        </authorList>
    </citation>
    <scope>NUCLEOTIDE SEQUENCE</scope>
</reference>
<sequence length="159" mass="17522">MSCGEAVGSDDGTCLGETLRLSSVKNTDGHVYIDPYAHPNSSPGVLDVSPNSTSLASSFQDHYILLGIIFLFLWRRSCAGLFDSICIIYIDDWVTIPTAFAELVSGVVTARRLFLVKHCVEQDRIARQVITHNTSLLETDSTELLQVDSSEHSRCSPMR</sequence>
<dbReference type="EMBL" id="BQNB010021031">
    <property type="protein sequence ID" value="GJU02152.1"/>
    <property type="molecule type" value="Genomic_DNA"/>
</dbReference>